<evidence type="ECO:0000256" key="3">
    <source>
        <dbReference type="SAM" id="Phobius"/>
    </source>
</evidence>
<name>A0A450UL57_9GAMM</name>
<dbReference type="SMART" id="SM00244">
    <property type="entry name" value="PHB"/>
    <property type="match status" value="1"/>
</dbReference>
<dbReference type="AlphaFoldDB" id="A0A450UL57"/>
<keyword evidence="6" id="KW-0645">Protease</keyword>
<dbReference type="CDD" id="cd03401">
    <property type="entry name" value="SPFH_prohibitin"/>
    <property type="match status" value="1"/>
</dbReference>
<dbReference type="GO" id="GO:0016020">
    <property type="term" value="C:membrane"/>
    <property type="evidence" value="ECO:0007669"/>
    <property type="project" value="UniProtKB-SubCell"/>
</dbReference>
<dbReference type="EMBL" id="CAADFG010000047">
    <property type="protein sequence ID" value="VFJ92712.1"/>
    <property type="molecule type" value="Genomic_DNA"/>
</dbReference>
<evidence type="ECO:0000313" key="6">
    <source>
        <dbReference type="EMBL" id="VFJ93282.1"/>
    </source>
</evidence>
<dbReference type="InterPro" id="IPR001107">
    <property type="entry name" value="Band_7"/>
</dbReference>
<reference evidence="6" key="1">
    <citation type="submission" date="2019-02" db="EMBL/GenBank/DDBJ databases">
        <authorList>
            <person name="Gruber-Vodicka R. H."/>
            <person name="Seah K. B. B."/>
        </authorList>
    </citation>
    <scope>NUCLEOTIDE SEQUENCE</scope>
    <source>
        <strain evidence="7">BECK_SA2B12</strain>
        <strain evidence="5">BECK_SA2B15</strain>
        <strain evidence="6">BECK_SA2B20</strain>
    </source>
</reference>
<evidence type="ECO:0000256" key="1">
    <source>
        <dbReference type="ARBA" id="ARBA00004167"/>
    </source>
</evidence>
<dbReference type="GO" id="GO:0006508">
    <property type="term" value="P:proteolysis"/>
    <property type="evidence" value="ECO:0007669"/>
    <property type="project" value="UniProtKB-KW"/>
</dbReference>
<protein>
    <submittedName>
        <fullName evidence="6">Regulator of protease activity HflC, stomatin/prohibitin superfamily</fullName>
    </submittedName>
</protein>
<gene>
    <name evidence="5" type="ORF">BECKH772A_GA0070896_100473</name>
    <name evidence="6" type="ORF">BECKH772B_GA0070898_1004114</name>
    <name evidence="7" type="ORF">BECKH772C_GA0070978_100463</name>
</gene>
<evidence type="ECO:0000313" key="5">
    <source>
        <dbReference type="EMBL" id="VFJ92712.1"/>
    </source>
</evidence>
<feature type="domain" description="Band 7" evidence="4">
    <location>
        <begin position="52"/>
        <end position="214"/>
    </location>
</feature>
<dbReference type="EMBL" id="CAADFI010000041">
    <property type="protein sequence ID" value="VFJ93282.1"/>
    <property type="molecule type" value="Genomic_DNA"/>
</dbReference>
<dbReference type="GO" id="GO:0007005">
    <property type="term" value="P:mitochondrion organization"/>
    <property type="evidence" value="ECO:0007669"/>
    <property type="project" value="TreeGrafter"/>
</dbReference>
<keyword evidence="3" id="KW-1133">Transmembrane helix</keyword>
<dbReference type="Pfam" id="PF01145">
    <property type="entry name" value="Band_7"/>
    <property type="match status" value="1"/>
</dbReference>
<dbReference type="InterPro" id="IPR000163">
    <property type="entry name" value="Prohibitin"/>
</dbReference>
<evidence type="ECO:0000256" key="2">
    <source>
        <dbReference type="ARBA" id="ARBA00023136"/>
    </source>
</evidence>
<accession>A0A450UL57</accession>
<keyword evidence="6" id="KW-0378">Hydrolase</keyword>
<evidence type="ECO:0000313" key="7">
    <source>
        <dbReference type="EMBL" id="VFK00432.1"/>
    </source>
</evidence>
<comment type="subcellular location">
    <subcellularLocation>
        <location evidence="1">Membrane</location>
        <topology evidence="1">Single-pass membrane protein</topology>
    </subcellularLocation>
</comment>
<dbReference type="GO" id="GO:0008233">
    <property type="term" value="F:peptidase activity"/>
    <property type="evidence" value="ECO:0007669"/>
    <property type="project" value="UniProtKB-KW"/>
</dbReference>
<keyword evidence="3" id="KW-0812">Transmembrane</keyword>
<organism evidence="6">
    <name type="scientific">Candidatus Kentrum eta</name>
    <dbReference type="NCBI Taxonomy" id="2126337"/>
    <lineage>
        <taxon>Bacteria</taxon>
        <taxon>Pseudomonadati</taxon>
        <taxon>Pseudomonadota</taxon>
        <taxon>Gammaproteobacteria</taxon>
        <taxon>Candidatus Kentrum</taxon>
    </lineage>
</organism>
<dbReference type="InterPro" id="IPR036013">
    <property type="entry name" value="Band_7/SPFH_dom_sf"/>
</dbReference>
<dbReference type="PANTHER" id="PTHR23222">
    <property type="entry name" value="PROHIBITIN"/>
    <property type="match status" value="1"/>
</dbReference>
<feature type="transmembrane region" description="Helical" evidence="3">
    <location>
        <begin position="31"/>
        <end position="50"/>
    </location>
</feature>
<dbReference type="PANTHER" id="PTHR23222:SF1">
    <property type="entry name" value="PROHIBITIN-2"/>
    <property type="match status" value="1"/>
</dbReference>
<dbReference type="SUPFAM" id="SSF117892">
    <property type="entry name" value="Band 7/SPFH domain"/>
    <property type="match status" value="1"/>
</dbReference>
<evidence type="ECO:0000259" key="4">
    <source>
        <dbReference type="SMART" id="SM00244"/>
    </source>
</evidence>
<keyword evidence="2 3" id="KW-0472">Membrane</keyword>
<sequence>MQKARLFSLLRMDPTAVRVHVDRVRASLKRLAAPLLVTGLVLLLSAAYVIKSVIYLVGPGEAGVHWSLFTGTEVDRVYDEGIHLFPPWDRFSIYNVRIQEVAQELFVLTKRGLQVHLILSIRYQPQYRMLGVLHQQVGPNYANTVIIPEIEAVLRELIGDMFSEDIYMTGRAVIIKAIHRAIEQLAQRYIDVDDVLIKRIVLPDSVSAAIRFKLREKHLIEAKAFAVERAYKEAERKRVEGEGIRDQLKIIASAIPDGEILTWQGIRATEEIARSENAKVIIIGSGENGLPIILNADTRTAVNPVYQNTENQAAMNPPGQNLPTQ</sequence>
<dbReference type="EMBL" id="CAADFJ010000046">
    <property type="protein sequence ID" value="VFK00432.1"/>
    <property type="molecule type" value="Genomic_DNA"/>
</dbReference>
<proteinExistence type="predicted"/>
<dbReference type="Gene3D" id="3.30.479.30">
    <property type="entry name" value="Band 7 domain"/>
    <property type="match status" value="1"/>
</dbReference>